<evidence type="ECO:0000313" key="11">
    <source>
        <dbReference type="Proteomes" id="UP000001399"/>
    </source>
</evidence>
<feature type="transmembrane region" description="Helical" evidence="9">
    <location>
        <begin position="20"/>
        <end position="39"/>
    </location>
</feature>
<dbReference type="GO" id="GO:0016036">
    <property type="term" value="P:cellular response to phosphate starvation"/>
    <property type="evidence" value="ECO:0007669"/>
    <property type="project" value="InterPro"/>
</dbReference>
<evidence type="ECO:0000256" key="3">
    <source>
        <dbReference type="ARBA" id="ARBA00021903"/>
    </source>
</evidence>
<dbReference type="GO" id="GO:0005886">
    <property type="term" value="C:plasma membrane"/>
    <property type="evidence" value="ECO:0007669"/>
    <property type="project" value="UniProtKB-SubCell"/>
</dbReference>
<dbReference type="Pfam" id="PF06146">
    <property type="entry name" value="PsiE"/>
    <property type="match status" value="1"/>
</dbReference>
<organism evidence="10 11">
    <name type="scientific">Rhodomicrobium vannielii (strain ATCC 17100 / DSM 162 / LMG 4299 / NCIMB 10020 / ATH 3.1.1)</name>
    <dbReference type="NCBI Taxonomy" id="648757"/>
    <lineage>
        <taxon>Bacteria</taxon>
        <taxon>Pseudomonadati</taxon>
        <taxon>Pseudomonadota</taxon>
        <taxon>Alphaproteobacteria</taxon>
        <taxon>Hyphomicrobiales</taxon>
        <taxon>Hyphomicrobiaceae</taxon>
        <taxon>Rhodomicrobium</taxon>
    </lineage>
</organism>
<dbReference type="EMBL" id="CP002292">
    <property type="protein sequence ID" value="ADP71649.1"/>
    <property type="molecule type" value="Genomic_DNA"/>
</dbReference>
<sequence>MSRDEENLKVGKLIQQVESFFLVVIAILTVIGALKEMYLIGLKRDVGLQDLLLMFLYVEVLGMVAAYITSKQIPITLPIFIAITAIARVAILQKEQDPIAIIYESGAILMLAIAAAVVNFRPAIKPAAPRGSSPDDRAGGSGTMPPA</sequence>
<comment type="similarity">
    <text evidence="2">Belongs to the PsiE family.</text>
</comment>
<keyword evidence="6 9" id="KW-1133">Transmembrane helix</keyword>
<feature type="region of interest" description="Disordered" evidence="8">
    <location>
        <begin position="127"/>
        <end position="147"/>
    </location>
</feature>
<accession>E3I5C8</accession>
<dbReference type="InterPro" id="IPR009315">
    <property type="entry name" value="P_starv_induced_PsiE"/>
</dbReference>
<evidence type="ECO:0000256" key="6">
    <source>
        <dbReference type="ARBA" id="ARBA00022989"/>
    </source>
</evidence>
<dbReference type="STRING" id="648757.Rvan_2425"/>
<keyword evidence="5 9" id="KW-0812">Transmembrane</keyword>
<dbReference type="AlphaFoldDB" id="E3I5C8"/>
<dbReference type="Proteomes" id="UP000001399">
    <property type="component" value="Chromosome"/>
</dbReference>
<dbReference type="HOGENOM" id="CLU_120472_3_0_5"/>
<name>E3I5C8_RHOVT</name>
<keyword evidence="4" id="KW-1003">Cell membrane</keyword>
<evidence type="ECO:0000256" key="5">
    <source>
        <dbReference type="ARBA" id="ARBA00022692"/>
    </source>
</evidence>
<dbReference type="eggNOG" id="COG3223">
    <property type="taxonomic scope" value="Bacteria"/>
</dbReference>
<feature type="transmembrane region" description="Helical" evidence="9">
    <location>
        <begin position="99"/>
        <end position="120"/>
    </location>
</feature>
<keyword evidence="11" id="KW-1185">Reference proteome</keyword>
<feature type="transmembrane region" description="Helical" evidence="9">
    <location>
        <begin position="75"/>
        <end position="93"/>
    </location>
</feature>
<dbReference type="OrthoDB" id="9792470at2"/>
<dbReference type="KEGG" id="rva:Rvan_2425"/>
<evidence type="ECO:0000313" key="10">
    <source>
        <dbReference type="EMBL" id="ADP71649.1"/>
    </source>
</evidence>
<keyword evidence="7 9" id="KW-0472">Membrane</keyword>
<evidence type="ECO:0000256" key="4">
    <source>
        <dbReference type="ARBA" id="ARBA00022475"/>
    </source>
</evidence>
<evidence type="ECO:0000256" key="7">
    <source>
        <dbReference type="ARBA" id="ARBA00023136"/>
    </source>
</evidence>
<dbReference type="PANTHER" id="PTHR37819:SF1">
    <property type="entry name" value="PROTEIN PSIE"/>
    <property type="match status" value="1"/>
</dbReference>
<evidence type="ECO:0000256" key="2">
    <source>
        <dbReference type="ARBA" id="ARBA00005632"/>
    </source>
</evidence>
<proteinExistence type="inferred from homology"/>
<evidence type="ECO:0000256" key="1">
    <source>
        <dbReference type="ARBA" id="ARBA00004429"/>
    </source>
</evidence>
<dbReference type="RefSeq" id="WP_013420031.1">
    <property type="nucleotide sequence ID" value="NC_014664.1"/>
</dbReference>
<comment type="subcellular location">
    <subcellularLocation>
        <location evidence="1">Cell inner membrane</location>
        <topology evidence="1">Multi-pass membrane protein</topology>
    </subcellularLocation>
</comment>
<evidence type="ECO:0000256" key="9">
    <source>
        <dbReference type="SAM" id="Phobius"/>
    </source>
</evidence>
<dbReference type="PANTHER" id="PTHR37819">
    <property type="entry name" value="PROTEIN PSIE"/>
    <property type="match status" value="1"/>
</dbReference>
<reference evidence="11" key="1">
    <citation type="journal article" date="2011" name="J. Bacteriol.">
        <title>Genome sequences of eight morphologically diverse alphaproteobacteria.</title>
        <authorList>
            <consortium name="US DOE Joint Genome Institute"/>
            <person name="Brown P.J."/>
            <person name="Kysela D.T."/>
            <person name="Buechlein A."/>
            <person name="Hemmerich C."/>
            <person name="Brun Y.V."/>
        </authorList>
    </citation>
    <scope>NUCLEOTIDE SEQUENCE [LARGE SCALE GENOMIC DNA]</scope>
    <source>
        <strain evidence="11">ATCC 17100 / ATH 3.1.1 / DSM 162 / LMG 4299</strain>
    </source>
</reference>
<dbReference type="InterPro" id="IPR020948">
    <property type="entry name" value="P_starv_induced_PsiE-like"/>
</dbReference>
<protein>
    <recommendedName>
        <fullName evidence="3">Protein PsiE</fullName>
    </recommendedName>
</protein>
<gene>
    <name evidence="10" type="ordered locus">Rvan_2425</name>
</gene>
<feature type="transmembrane region" description="Helical" evidence="9">
    <location>
        <begin position="51"/>
        <end position="68"/>
    </location>
</feature>
<evidence type="ECO:0000256" key="8">
    <source>
        <dbReference type="SAM" id="MobiDB-lite"/>
    </source>
</evidence>